<dbReference type="InterPro" id="IPR058240">
    <property type="entry name" value="rSAM_sf"/>
</dbReference>
<evidence type="ECO:0000313" key="8">
    <source>
        <dbReference type="Proteomes" id="UP000002016"/>
    </source>
</evidence>
<name>A8F7N9_PSELT</name>
<keyword evidence="4 5" id="KW-0411">Iron-sulfur</keyword>
<dbReference type="CDD" id="cd01335">
    <property type="entry name" value="Radical_SAM"/>
    <property type="match status" value="1"/>
</dbReference>
<dbReference type="PIRSF" id="PIRSF004869">
    <property type="entry name" value="PflX_prd"/>
    <property type="match status" value="1"/>
</dbReference>
<accession>A8F7N9</accession>
<dbReference type="InterPro" id="IPR016431">
    <property type="entry name" value="Pyrv-formate_lyase-activ_prd"/>
</dbReference>
<evidence type="ECO:0000256" key="5">
    <source>
        <dbReference type="PIRSR" id="PIRSR004869-50"/>
    </source>
</evidence>
<evidence type="ECO:0000313" key="7">
    <source>
        <dbReference type="EMBL" id="ABV34173.1"/>
    </source>
</evidence>
<sequence length="310" mass="34836">MNDIISILKDNLFRCKLCPLQCGVNRYETTGRCKIGSKVKIMSVVLHFGEEPPISGETGAGTIFFSGCNLRCVYCQNMNFSQKADGVEISTEELAEIFLDLQSHNAKCLNLVTPTPHLPFIIEALSIAKREGFDLPVVYNTSSYESVDILRLIEGVVDVYLADLKYADDETGMALSKVNDYFTVAKKALIEMHKQVGAFRELYGKIKGLIVRHLVLPNNVSQSEKVLEFVFYGLSPSVPVSLMSQYNPLFKAKQNLLISRKLEKEEYEQIVNTAVRMNMNGWIQTDEKKKVTVKPVPSTYKITSLLKSKT</sequence>
<dbReference type="GO" id="GO:0003824">
    <property type="term" value="F:catalytic activity"/>
    <property type="evidence" value="ECO:0007669"/>
    <property type="project" value="InterPro"/>
</dbReference>
<evidence type="ECO:0000256" key="2">
    <source>
        <dbReference type="ARBA" id="ARBA00022723"/>
    </source>
</evidence>
<dbReference type="AlphaFoldDB" id="A8F7N9"/>
<keyword evidence="2 5" id="KW-0479">Metal-binding</keyword>
<keyword evidence="3 5" id="KW-0408">Iron</keyword>
<dbReference type="Proteomes" id="UP000002016">
    <property type="component" value="Chromosome"/>
</dbReference>
<evidence type="ECO:0000259" key="6">
    <source>
        <dbReference type="Pfam" id="PF04055"/>
    </source>
</evidence>
<dbReference type="EMBL" id="CP000812">
    <property type="protein sequence ID" value="ABV34173.1"/>
    <property type="molecule type" value="Genomic_DNA"/>
</dbReference>
<keyword evidence="1 5" id="KW-0949">S-adenosyl-L-methionine</keyword>
<dbReference type="STRING" id="416591.Tlet_1619"/>
<dbReference type="eggNOG" id="COG1313">
    <property type="taxonomic scope" value="Bacteria"/>
</dbReference>
<organism evidence="7 8">
    <name type="scientific">Pseudothermotoga lettingae (strain ATCC BAA-301 / DSM 14385 / NBRC 107922 / TMO)</name>
    <name type="common">Thermotoga lettingae</name>
    <dbReference type="NCBI Taxonomy" id="416591"/>
    <lineage>
        <taxon>Bacteria</taxon>
        <taxon>Thermotogati</taxon>
        <taxon>Thermotogota</taxon>
        <taxon>Thermotogae</taxon>
        <taxon>Thermotogales</taxon>
        <taxon>Thermotogaceae</taxon>
        <taxon>Pseudothermotoga</taxon>
    </lineage>
</organism>
<dbReference type="SFLD" id="SFLDG01099">
    <property type="entry name" value="Uncharacterised_Radical_SAM_Su"/>
    <property type="match status" value="1"/>
</dbReference>
<dbReference type="InterPro" id="IPR040085">
    <property type="entry name" value="MJ0674-like"/>
</dbReference>
<feature type="domain" description="Radical SAM core" evidence="6">
    <location>
        <begin position="63"/>
        <end position="189"/>
    </location>
</feature>
<dbReference type="InterPro" id="IPR007197">
    <property type="entry name" value="rSAM"/>
</dbReference>
<dbReference type="SUPFAM" id="SSF102114">
    <property type="entry name" value="Radical SAM enzymes"/>
    <property type="match status" value="1"/>
</dbReference>
<dbReference type="InterPro" id="IPR013785">
    <property type="entry name" value="Aldolase_TIM"/>
</dbReference>
<proteinExistence type="predicted"/>
<dbReference type="SFLD" id="SFLDS00029">
    <property type="entry name" value="Radical_SAM"/>
    <property type="match status" value="1"/>
</dbReference>
<dbReference type="HOGENOM" id="CLU_062674_0_1_0"/>
<dbReference type="PANTHER" id="PTHR43075:SF1">
    <property type="entry name" value="FORMATE LYASE ACTIVATING ENZYME, PUTATIVE (AFU_ORTHOLOGUE AFUA_2G15630)-RELATED"/>
    <property type="match status" value="1"/>
</dbReference>
<dbReference type="RefSeq" id="WP_012003649.1">
    <property type="nucleotide sequence ID" value="NC_009828.1"/>
</dbReference>
<evidence type="ECO:0000256" key="1">
    <source>
        <dbReference type="ARBA" id="ARBA00022691"/>
    </source>
</evidence>
<reference evidence="7 8" key="1">
    <citation type="submission" date="2007-08" db="EMBL/GenBank/DDBJ databases">
        <title>Complete sequence of Thermotoga lettingae TMO.</title>
        <authorList>
            <consortium name="US DOE Joint Genome Institute"/>
            <person name="Copeland A."/>
            <person name="Lucas S."/>
            <person name="Lapidus A."/>
            <person name="Barry K."/>
            <person name="Glavina del Rio T."/>
            <person name="Dalin E."/>
            <person name="Tice H."/>
            <person name="Pitluck S."/>
            <person name="Foster B."/>
            <person name="Bruce D."/>
            <person name="Schmutz J."/>
            <person name="Larimer F."/>
            <person name="Land M."/>
            <person name="Hauser L."/>
            <person name="Kyrpides N."/>
            <person name="Mikhailova N."/>
            <person name="Nelson K."/>
            <person name="Gogarten J.P."/>
            <person name="Noll K."/>
            <person name="Richardson P."/>
        </authorList>
    </citation>
    <scope>NUCLEOTIDE SEQUENCE [LARGE SCALE GENOMIC DNA]</scope>
    <source>
        <strain evidence="8">ATCC BAA-301 / DSM 14385 / NBRC 107922 / TMO</strain>
    </source>
</reference>
<comment type="cofactor">
    <cofactor evidence="5">
        <name>[4Fe-4S] cluster</name>
        <dbReference type="ChEBI" id="CHEBI:49883"/>
    </cofactor>
    <text evidence="5">Binds 1 [4Fe-4S] cluster. The cluster is coordinated with 3 cysteines and an exchangeable S-adenosyl-L-methionine.</text>
</comment>
<dbReference type="GO" id="GO:0051536">
    <property type="term" value="F:iron-sulfur cluster binding"/>
    <property type="evidence" value="ECO:0007669"/>
    <property type="project" value="UniProtKB-KW"/>
</dbReference>
<keyword evidence="8" id="KW-1185">Reference proteome</keyword>
<gene>
    <name evidence="7" type="ordered locus">Tlet_1619</name>
</gene>
<dbReference type="GO" id="GO:0046872">
    <property type="term" value="F:metal ion binding"/>
    <property type="evidence" value="ECO:0007669"/>
    <property type="project" value="UniProtKB-KW"/>
</dbReference>
<feature type="binding site" evidence="5">
    <location>
        <position position="68"/>
    </location>
    <ligand>
        <name>[4Fe-4S] cluster</name>
        <dbReference type="ChEBI" id="CHEBI:49883"/>
        <note>4Fe-4S-S-AdoMet</note>
    </ligand>
</feature>
<protein>
    <submittedName>
        <fullName evidence="7">Radical SAM domain protein</fullName>
    </submittedName>
</protein>
<dbReference type="OrthoDB" id="9781783at2"/>
<dbReference type="Gene3D" id="3.20.20.70">
    <property type="entry name" value="Aldolase class I"/>
    <property type="match status" value="1"/>
</dbReference>
<dbReference type="Pfam" id="PF04055">
    <property type="entry name" value="Radical_SAM"/>
    <property type="match status" value="1"/>
</dbReference>
<evidence type="ECO:0000256" key="3">
    <source>
        <dbReference type="ARBA" id="ARBA00023004"/>
    </source>
</evidence>
<evidence type="ECO:0000256" key="4">
    <source>
        <dbReference type="ARBA" id="ARBA00023014"/>
    </source>
</evidence>
<reference evidence="7 8" key="2">
    <citation type="journal article" date="2009" name="Proc. Natl. Acad. Sci. U.S.A.">
        <title>On the chimeric nature, thermophilic origin, and phylogenetic placement of the Thermotogales.</title>
        <authorList>
            <person name="Zhaxybayeva O."/>
            <person name="Swithers K.S."/>
            <person name="Lapierre P."/>
            <person name="Fournier G.P."/>
            <person name="Bickhart D.M."/>
            <person name="DeBoy R.T."/>
            <person name="Nelson K.E."/>
            <person name="Nesbo C.L."/>
            <person name="Doolittle W.F."/>
            <person name="Gogarten J.P."/>
            <person name="Noll K.M."/>
        </authorList>
    </citation>
    <scope>NUCLEOTIDE SEQUENCE [LARGE SCALE GENOMIC DNA]</scope>
    <source>
        <strain evidence="8">ATCC BAA-301 / DSM 14385 / NBRC 107922 / TMO</strain>
    </source>
</reference>
<dbReference type="KEGG" id="tle:Tlet_1619"/>
<feature type="binding site" evidence="5">
    <location>
        <position position="72"/>
    </location>
    <ligand>
        <name>[4Fe-4S] cluster</name>
        <dbReference type="ChEBI" id="CHEBI:49883"/>
        <note>4Fe-4S-S-AdoMet</note>
    </ligand>
</feature>
<feature type="binding site" evidence="5">
    <location>
        <position position="75"/>
    </location>
    <ligand>
        <name>[4Fe-4S] cluster</name>
        <dbReference type="ChEBI" id="CHEBI:49883"/>
        <note>4Fe-4S-S-AdoMet</note>
    </ligand>
</feature>
<dbReference type="PANTHER" id="PTHR43075">
    <property type="entry name" value="FORMATE LYASE ACTIVATING ENZYME, PUTATIVE (AFU_ORTHOLOGUE AFUA_2G15630)-RELATED"/>
    <property type="match status" value="1"/>
</dbReference>